<evidence type="ECO:0000313" key="10">
    <source>
        <dbReference type="Proteomes" id="UP000179153"/>
    </source>
</evidence>
<evidence type="ECO:0000256" key="3">
    <source>
        <dbReference type="ARBA" id="ARBA00022884"/>
    </source>
</evidence>
<keyword evidence="4 6" id="KW-0689">Ribosomal protein</keyword>
<organism evidence="9 10">
    <name type="scientific">Candidatus Spechtbacteria bacterium RIFCSPLOWO2_01_FULL_46_10</name>
    <dbReference type="NCBI Taxonomy" id="1802163"/>
    <lineage>
        <taxon>Bacteria</taxon>
        <taxon>Candidatus Spechtiibacteriota</taxon>
    </lineage>
</organism>
<dbReference type="InterPro" id="IPR000235">
    <property type="entry name" value="Ribosomal_uS7"/>
</dbReference>
<evidence type="ECO:0000256" key="2">
    <source>
        <dbReference type="ARBA" id="ARBA00022730"/>
    </source>
</evidence>
<comment type="function">
    <text evidence="6">One of the primary rRNA binding proteins, it binds directly to 16S rRNA where it nucleates assembly of the head domain of the 30S subunit. Is located at the subunit interface close to the decoding center, probably blocks exit of the E-site tRNA.</text>
</comment>
<dbReference type="GO" id="GO:0015935">
    <property type="term" value="C:small ribosomal subunit"/>
    <property type="evidence" value="ECO:0007669"/>
    <property type="project" value="InterPro"/>
</dbReference>
<sequence length="155" mass="17767">MRKNKGIKRRVPTPDYKYNNPIVSKFINYLMSDGKKNVARTVVYDAFDIVAEKTKKDPMEIFDEALKNVSPQVEVKSKRVGGANYQVPMQVKGERRMMLAMRWMREAAQTKKGRPMRERLADELIAAAKNEGDAVRKKENTERMAAANKAFAHFA</sequence>
<keyword evidence="5 6" id="KW-0687">Ribonucleoprotein</keyword>
<dbReference type="GO" id="GO:0003735">
    <property type="term" value="F:structural constituent of ribosome"/>
    <property type="evidence" value="ECO:0007669"/>
    <property type="project" value="InterPro"/>
</dbReference>
<comment type="similarity">
    <text evidence="1 6 7">Belongs to the universal ribosomal protein uS7 family.</text>
</comment>
<dbReference type="PANTHER" id="PTHR11205">
    <property type="entry name" value="RIBOSOMAL PROTEIN S7"/>
    <property type="match status" value="1"/>
</dbReference>
<dbReference type="GO" id="GO:0006412">
    <property type="term" value="P:translation"/>
    <property type="evidence" value="ECO:0007669"/>
    <property type="project" value="UniProtKB-UniRule"/>
</dbReference>
<comment type="subunit">
    <text evidence="6">Part of the 30S ribosomal subunit. Contacts proteins S9 and S11.</text>
</comment>
<dbReference type="AlphaFoldDB" id="A0A1G2HG99"/>
<dbReference type="Pfam" id="PF00177">
    <property type="entry name" value="Ribosomal_S7"/>
    <property type="match status" value="1"/>
</dbReference>
<feature type="domain" description="Small ribosomal subunit protein uS7" evidence="8">
    <location>
        <begin position="6"/>
        <end position="149"/>
    </location>
</feature>
<dbReference type="GO" id="GO:0019843">
    <property type="term" value="F:rRNA binding"/>
    <property type="evidence" value="ECO:0007669"/>
    <property type="project" value="UniProtKB-UniRule"/>
</dbReference>
<comment type="caution">
    <text evidence="9">The sequence shown here is derived from an EMBL/GenBank/DDBJ whole genome shotgun (WGS) entry which is preliminary data.</text>
</comment>
<dbReference type="SUPFAM" id="SSF47973">
    <property type="entry name" value="Ribosomal protein S7"/>
    <property type="match status" value="1"/>
</dbReference>
<reference evidence="9 10" key="1">
    <citation type="journal article" date="2016" name="Nat. Commun.">
        <title>Thousands of microbial genomes shed light on interconnected biogeochemical processes in an aquifer system.</title>
        <authorList>
            <person name="Anantharaman K."/>
            <person name="Brown C.T."/>
            <person name="Hug L.A."/>
            <person name="Sharon I."/>
            <person name="Castelle C.J."/>
            <person name="Probst A.J."/>
            <person name="Thomas B.C."/>
            <person name="Singh A."/>
            <person name="Wilkins M.J."/>
            <person name="Karaoz U."/>
            <person name="Brodie E.L."/>
            <person name="Williams K.H."/>
            <person name="Hubbard S.S."/>
            <person name="Banfield J.F."/>
        </authorList>
    </citation>
    <scope>NUCLEOTIDE SEQUENCE [LARGE SCALE GENOMIC DNA]</scope>
</reference>
<gene>
    <name evidence="6" type="primary">rpsG</name>
    <name evidence="9" type="ORF">A2932_01255</name>
</gene>
<dbReference type="GO" id="GO:0000049">
    <property type="term" value="F:tRNA binding"/>
    <property type="evidence" value="ECO:0007669"/>
    <property type="project" value="UniProtKB-UniRule"/>
</dbReference>
<name>A0A1G2HG99_9BACT</name>
<proteinExistence type="inferred from homology"/>
<dbReference type="Proteomes" id="UP000179153">
    <property type="component" value="Unassembled WGS sequence"/>
</dbReference>
<dbReference type="InterPro" id="IPR005717">
    <property type="entry name" value="Ribosomal_uS7_bac/org-type"/>
</dbReference>
<dbReference type="CDD" id="cd14869">
    <property type="entry name" value="uS7_Bacteria"/>
    <property type="match status" value="1"/>
</dbReference>
<evidence type="ECO:0000256" key="7">
    <source>
        <dbReference type="RuleBase" id="RU003619"/>
    </source>
</evidence>
<evidence type="ECO:0000313" key="9">
    <source>
        <dbReference type="EMBL" id="OGZ61535.1"/>
    </source>
</evidence>
<dbReference type="PIRSF" id="PIRSF002122">
    <property type="entry name" value="RPS7p_RPS7a_RPS5e_RPS7o"/>
    <property type="match status" value="1"/>
</dbReference>
<accession>A0A1G2HG99</accession>
<evidence type="ECO:0000256" key="4">
    <source>
        <dbReference type="ARBA" id="ARBA00022980"/>
    </source>
</evidence>
<dbReference type="InterPro" id="IPR023798">
    <property type="entry name" value="Ribosomal_uS7_dom"/>
</dbReference>
<dbReference type="InterPro" id="IPR036823">
    <property type="entry name" value="Ribosomal_uS7_dom_sf"/>
</dbReference>
<protein>
    <recommendedName>
        <fullName evidence="6">Small ribosomal subunit protein uS7</fullName>
    </recommendedName>
</protein>
<dbReference type="Gene3D" id="1.10.455.10">
    <property type="entry name" value="Ribosomal protein S7 domain"/>
    <property type="match status" value="1"/>
</dbReference>
<dbReference type="STRING" id="1802163.A2932_01255"/>
<evidence type="ECO:0000256" key="5">
    <source>
        <dbReference type="ARBA" id="ARBA00023274"/>
    </source>
</evidence>
<dbReference type="InterPro" id="IPR020606">
    <property type="entry name" value="Ribosomal_uS7_CS"/>
</dbReference>
<evidence type="ECO:0000256" key="6">
    <source>
        <dbReference type="HAMAP-Rule" id="MF_00480"/>
    </source>
</evidence>
<keyword evidence="3 6" id="KW-0694">RNA-binding</keyword>
<evidence type="ECO:0000259" key="8">
    <source>
        <dbReference type="Pfam" id="PF00177"/>
    </source>
</evidence>
<dbReference type="HAMAP" id="MF_00480_B">
    <property type="entry name" value="Ribosomal_uS7_B"/>
    <property type="match status" value="1"/>
</dbReference>
<dbReference type="NCBIfam" id="TIGR01029">
    <property type="entry name" value="rpsG_bact"/>
    <property type="match status" value="1"/>
</dbReference>
<evidence type="ECO:0000256" key="1">
    <source>
        <dbReference type="ARBA" id="ARBA00007151"/>
    </source>
</evidence>
<dbReference type="FunFam" id="1.10.455.10:FF:000001">
    <property type="entry name" value="30S ribosomal protein S7"/>
    <property type="match status" value="1"/>
</dbReference>
<keyword evidence="6" id="KW-0820">tRNA-binding</keyword>
<dbReference type="PROSITE" id="PS00052">
    <property type="entry name" value="RIBOSOMAL_S7"/>
    <property type="match status" value="1"/>
</dbReference>
<keyword evidence="2 6" id="KW-0699">rRNA-binding</keyword>
<dbReference type="EMBL" id="MHOI01000015">
    <property type="protein sequence ID" value="OGZ61535.1"/>
    <property type="molecule type" value="Genomic_DNA"/>
</dbReference>